<comment type="caution">
    <text evidence="2">The sequence shown here is derived from an EMBL/GenBank/DDBJ whole genome shotgun (WGS) entry which is preliminary data.</text>
</comment>
<dbReference type="Pfam" id="PF03372">
    <property type="entry name" value="Exo_endo_phos"/>
    <property type="match status" value="1"/>
</dbReference>
<dbReference type="EMBL" id="JACKXE010000001">
    <property type="protein sequence ID" value="MBB6629036.1"/>
    <property type="molecule type" value="Genomic_DNA"/>
</dbReference>
<keyword evidence="2" id="KW-0540">Nuclease</keyword>
<feature type="domain" description="Endonuclease/exonuclease/phosphatase" evidence="1">
    <location>
        <begin position="117"/>
        <end position="343"/>
    </location>
</feature>
<dbReference type="GO" id="GO:0004527">
    <property type="term" value="F:exonuclease activity"/>
    <property type="evidence" value="ECO:0007669"/>
    <property type="project" value="UniProtKB-KW"/>
</dbReference>
<evidence type="ECO:0000313" key="2">
    <source>
        <dbReference type="EMBL" id="MBB6629036.1"/>
    </source>
</evidence>
<keyword evidence="3" id="KW-1185">Reference proteome</keyword>
<keyword evidence="2" id="KW-0269">Exonuclease</keyword>
<dbReference type="RefSeq" id="WP_185254033.1">
    <property type="nucleotide sequence ID" value="NZ_JACKXE010000001.1"/>
</dbReference>
<gene>
    <name evidence="2" type="ORF">H5V45_17045</name>
</gene>
<protein>
    <submittedName>
        <fullName evidence="2">Endonuclease/exonuclease/phosphatase family protein</fullName>
    </submittedName>
</protein>
<evidence type="ECO:0000313" key="3">
    <source>
        <dbReference type="Proteomes" id="UP000523955"/>
    </source>
</evidence>
<keyword evidence="2" id="KW-0255">Endonuclease</keyword>
<dbReference type="Proteomes" id="UP000523955">
    <property type="component" value="Unassembled WGS sequence"/>
</dbReference>
<sequence>MPTPVHRAPDRARPRLLAALTAFVCLAVVATAIASTRLSDDPAPTPSSDASPVAAELADTTVAGKDAQPVRKQRPMRIVPGIVFHRLPPPPKPSKKDLADKAEALAPAGGPFDVHIGTFNVLGSQHSVKGGDKPNYPPASVRTARTADLIAQHGVRVLGTQELQDDQLRDLQARTGFAAYPGFSWGTLETDNSILYDPDLYEFVSGSKFTITFVGRPRPQPILRLRDRGTGREFYVVNTHPSPGGGRALAERRRAQAITVGVIKQLKASGLPVFATGDMNDRQEFYCQVVTPAQMTAPNGGSTAGGCHPPPMPMPVDWVVGSGATWSSYWRDVRTTEQKISDHIFVSALAHVG</sequence>
<dbReference type="SUPFAM" id="SSF56219">
    <property type="entry name" value="DNase I-like"/>
    <property type="match status" value="1"/>
</dbReference>
<accession>A0A7X0VBT5</accession>
<name>A0A7X0VBT5_9ACTN</name>
<dbReference type="InterPro" id="IPR005135">
    <property type="entry name" value="Endo/exonuclease/phosphatase"/>
</dbReference>
<dbReference type="GO" id="GO:0004519">
    <property type="term" value="F:endonuclease activity"/>
    <property type="evidence" value="ECO:0007669"/>
    <property type="project" value="UniProtKB-KW"/>
</dbReference>
<proteinExistence type="predicted"/>
<dbReference type="Gene3D" id="3.60.10.10">
    <property type="entry name" value="Endonuclease/exonuclease/phosphatase"/>
    <property type="match status" value="1"/>
</dbReference>
<dbReference type="AlphaFoldDB" id="A0A7X0VBT5"/>
<evidence type="ECO:0000259" key="1">
    <source>
        <dbReference type="Pfam" id="PF03372"/>
    </source>
</evidence>
<dbReference type="InterPro" id="IPR036691">
    <property type="entry name" value="Endo/exonu/phosph_ase_sf"/>
</dbReference>
<keyword evidence="2" id="KW-0378">Hydrolase</keyword>
<reference evidence="2 3" key="1">
    <citation type="submission" date="2020-08" db="EMBL/GenBank/DDBJ databases">
        <authorList>
            <person name="Seo M.-J."/>
        </authorList>
    </citation>
    <scope>NUCLEOTIDE SEQUENCE [LARGE SCALE GENOMIC DNA]</scope>
    <source>
        <strain evidence="2 3">KIGAM211</strain>
    </source>
</reference>
<organism evidence="2 3">
    <name type="scientific">Nocardioides luti</name>
    <dbReference type="NCBI Taxonomy" id="2761101"/>
    <lineage>
        <taxon>Bacteria</taxon>
        <taxon>Bacillati</taxon>
        <taxon>Actinomycetota</taxon>
        <taxon>Actinomycetes</taxon>
        <taxon>Propionibacteriales</taxon>
        <taxon>Nocardioidaceae</taxon>
        <taxon>Nocardioides</taxon>
    </lineage>
</organism>